<proteinExistence type="predicted"/>
<accession>A0ABN4MBB3</accession>
<dbReference type="EMBL" id="CP013236">
    <property type="protein sequence ID" value="AMP14837.1"/>
    <property type="molecule type" value="Genomic_DNA"/>
</dbReference>
<evidence type="ECO:0000313" key="1">
    <source>
        <dbReference type="EMBL" id="AMP14837.1"/>
    </source>
</evidence>
<dbReference type="RefSeq" id="WP_062115390.1">
    <property type="nucleotide sequence ID" value="NZ_CP013236.1"/>
</dbReference>
<dbReference type="Proteomes" id="UP000074914">
    <property type="component" value="Chromosome"/>
</dbReference>
<keyword evidence="2" id="KW-1185">Reference proteome</keyword>
<organism evidence="1 2">
    <name type="scientific">Collimonas pratensis</name>
    <dbReference type="NCBI Taxonomy" id="279113"/>
    <lineage>
        <taxon>Bacteria</taxon>
        <taxon>Pseudomonadati</taxon>
        <taxon>Pseudomonadota</taxon>
        <taxon>Betaproteobacteria</taxon>
        <taxon>Burkholderiales</taxon>
        <taxon>Oxalobacteraceae</taxon>
        <taxon>Collimonas</taxon>
    </lineage>
</organism>
<protein>
    <submittedName>
        <fullName evidence="1">Uncharacterized protein</fullName>
    </submittedName>
</protein>
<reference evidence="1 2" key="1">
    <citation type="submission" date="2015-11" db="EMBL/GenBank/DDBJ databases">
        <title>Exploring the genomic traits of fungus-feeding bacterial genus Collimonas.</title>
        <authorList>
            <person name="Song C."/>
            <person name="Schmidt R."/>
            <person name="de Jager V."/>
            <person name="Krzyzanowska D."/>
            <person name="Jongedijk E."/>
            <person name="Cankar K."/>
            <person name="Beekwilder J."/>
            <person name="van Veen A."/>
            <person name="de Boer W."/>
            <person name="van Veen J.A."/>
            <person name="Garbeva P."/>
        </authorList>
    </citation>
    <scope>NUCLEOTIDE SEQUENCE [LARGE SCALE GENOMIC DNA]</scope>
    <source>
        <strain evidence="1 2">Ter291</strain>
    </source>
</reference>
<sequence>MNATSQALVVPLNVLAFAVNEKDAHDATPYFSGANTVFTDQTGSNQAFLGANVNRSLMGAPAQPLQAGVHVHWAMPDALTKANTSAEGTLAFMATPNRWLVQRLLISGGTATRSSWVVLSDFLNDAQPSGQTCITLPTFTAASGQDYQYSGEYQAFSQQWTEPVIPQAQSFVAQTGLELSAVASGQSVFASFYPNCRGVFGFADSLADLKLPPNSSVELMYTVTGWYSNNDNDPLCGGLDLTQIQDALAWTFSDPQQEALPDYSLYQGSAQGVVWHPDQTYLPDYSVHLPQIALDLSLGNNPPESMSCYLQNKLQPTLPAFQLLLNAYFEGLLGKLQHPAPNQFATLKEELQENGFQSIKAEYIYTIVKQLTTYGPDDRPVVTIVPVDILPPKVGDALNLLNFYAQGVQLLQESLENYRWQLFADWYRIFMAISSQQQTAYNIAYQKYTGLEAQTQQLANATAVLNQQIALVNSQLPPGCALEQVPALRYWQANDPVFLLGGEAMPPAGRYGSNGQFNANGYLLCRLENQFITSATANKVTVDGDTFAGTRLPLPNALPAPDTFNALLSEALILNASLLSALCAVPISFDDVLAALAGQSPLLAVSGSAPSPLSLSHWDGNPWVPLFAAWEVEFQPVFATTDDSKTQLYNYASDFFTSQFTVEQNNGAAIGYAPSTDPAGNAFKQTYTGVSILSTSAINGFVQQLKQSSDPVLQKCLQAIEQQNMVMQSLSGLNTAFLMQDQDLQLNIKVPDGSEYAPLTQAVAQALGGYASSAPNFNSYYNPVRAGFLKVNLTLIDIYGQKKTVAPTTINIAQSLTATYQGQPVPAIAYLPPRISQASRLLFRFLAADATNLAEMNLHPATTPICGWLLPNHLSGALFIYDTQGASLGALFLNDSKTLIMWQSAPGDDHTIDEDVQSVMQDQQPQLRDLVISLSAAAPQYFNDFMVAIDSVNGFVEPQDVSTNNDLAVLIGRPIAIVQTALTLELKGTPQYNQSWSVLGLDADKNPLAETDNDFSKVDFPVVLGDLQDLNDGLIGYFKFGQGNYDWANFYTMGAPADGGNGVKLPGQNTLTVKPYPDVVGTSATGATNRQLLLIDPRAAVHATTGILPTTGISIPSDMYAATLSSLEMTFLTSPVLSGSSAFNLPLPNEAGYQWSWIQERMVDSSARWEIRGDVTNSQPDSLWSYTPQTLLEGWLRINPDLLSFEIFNADHKAILKQGLNDKLTLTISNRQGRPVTFSPAQLVAEGTPPAGSIFYLHFGSAVPQAAVAGIVLAAAGWQFSCITDKQYGSYWAASPLQDVVLAGGANFSISVDHLQIATDKQQIMVYADYYQIGNVNDGVYQDVLGIAQQ</sequence>
<gene>
    <name evidence="1" type="ORF">CPter291_2580</name>
</gene>
<name>A0ABN4MBB3_9BURK</name>
<evidence type="ECO:0000313" key="2">
    <source>
        <dbReference type="Proteomes" id="UP000074914"/>
    </source>
</evidence>